<dbReference type="EMBL" id="CP034951">
    <property type="protein sequence ID" value="QAA81670.1"/>
    <property type="molecule type" value="Genomic_DNA"/>
</dbReference>
<name>A0A410G334_9FLAO</name>
<protein>
    <submittedName>
        <fullName evidence="1">Uncharacterized protein</fullName>
    </submittedName>
</protein>
<dbReference type="KEGG" id="aev:EI546_07995"/>
<sequence>MKNVILLLATFIMLAKPFWPIMDYMINYDYIVNVLCENKDNPEMHCNGKCHLSKELAHEAGEDSKNPFNSKTTKTEIPQIIISETISEFLFSTEIEIVSTQAIGYKPVFRNSLFSSKILHPPRLG</sequence>
<accession>A0A410G334</accession>
<keyword evidence="2" id="KW-1185">Reference proteome</keyword>
<evidence type="ECO:0000313" key="2">
    <source>
        <dbReference type="Proteomes" id="UP000285517"/>
    </source>
</evidence>
<dbReference type="OrthoDB" id="980645at2"/>
<evidence type="ECO:0000313" key="1">
    <source>
        <dbReference type="EMBL" id="QAA81670.1"/>
    </source>
</evidence>
<reference evidence="1 2" key="1">
    <citation type="submission" date="2019-01" db="EMBL/GenBank/DDBJ databases">
        <title>Complete genome sequencing of Aequorivita sp. H23M31.</title>
        <authorList>
            <person name="Bae J.-W."/>
        </authorList>
    </citation>
    <scope>NUCLEOTIDE SEQUENCE [LARGE SCALE GENOMIC DNA]</scope>
    <source>
        <strain evidence="1 2">H23M31</strain>
    </source>
</reference>
<organism evidence="1 2">
    <name type="scientific">Aequorivita ciconiae</name>
    <dbReference type="NCBI Taxonomy" id="2494375"/>
    <lineage>
        <taxon>Bacteria</taxon>
        <taxon>Pseudomonadati</taxon>
        <taxon>Bacteroidota</taxon>
        <taxon>Flavobacteriia</taxon>
        <taxon>Flavobacteriales</taxon>
        <taxon>Flavobacteriaceae</taxon>
        <taxon>Aequorivita</taxon>
    </lineage>
</organism>
<dbReference type="Proteomes" id="UP000285517">
    <property type="component" value="Chromosome"/>
</dbReference>
<dbReference type="AlphaFoldDB" id="A0A410G334"/>
<gene>
    <name evidence="1" type="ORF">EI546_07995</name>
</gene>
<proteinExistence type="predicted"/>
<dbReference type="RefSeq" id="WP_128250052.1">
    <property type="nucleotide sequence ID" value="NZ_CP034951.1"/>
</dbReference>